<protein>
    <submittedName>
        <fullName evidence="1">DUF3307 domain-containing protein</fullName>
    </submittedName>
</protein>
<proteinExistence type="predicted"/>
<comment type="caution">
    <text evidence="1">The sequence shown here is derived from an EMBL/GenBank/DDBJ whole genome shotgun (WGS) entry which is preliminary data.</text>
</comment>
<dbReference type="Pfam" id="PF11750">
    <property type="entry name" value="DUF3307"/>
    <property type="match status" value="1"/>
</dbReference>
<dbReference type="InterPro" id="IPR021737">
    <property type="entry name" value="Phage_phiKZ_Orf197"/>
</dbReference>
<evidence type="ECO:0000313" key="2">
    <source>
        <dbReference type="Proteomes" id="UP001597318"/>
    </source>
</evidence>
<gene>
    <name evidence="1" type="ORF">ACFSKK_14740</name>
</gene>
<evidence type="ECO:0000313" key="1">
    <source>
        <dbReference type="EMBL" id="MFD2214945.1"/>
    </source>
</evidence>
<sequence>MSYLLLIYAHFLGDYPLQGKYLAETKGKNVISLIAHSVIWTGTVSIAGFLIGFQVTFVDVIFLFVVHGIIDYLKANQLWFFRNLNPEGLGLVLDQLLHGIQLLIFALSNY</sequence>
<name>A0ABW5C0Z9_9BACI</name>
<dbReference type="Proteomes" id="UP001597318">
    <property type="component" value="Unassembled WGS sequence"/>
</dbReference>
<keyword evidence="2" id="KW-1185">Reference proteome</keyword>
<dbReference type="EMBL" id="JBHUIK010000003">
    <property type="protein sequence ID" value="MFD2214945.1"/>
    <property type="molecule type" value="Genomic_DNA"/>
</dbReference>
<reference evidence="2" key="1">
    <citation type="journal article" date="2019" name="Int. J. Syst. Evol. Microbiol.">
        <title>The Global Catalogue of Microorganisms (GCM) 10K type strain sequencing project: providing services to taxonomists for standard genome sequencing and annotation.</title>
        <authorList>
            <consortium name="The Broad Institute Genomics Platform"/>
            <consortium name="The Broad Institute Genome Sequencing Center for Infectious Disease"/>
            <person name="Wu L."/>
            <person name="Ma J."/>
        </authorList>
    </citation>
    <scope>NUCLEOTIDE SEQUENCE [LARGE SCALE GENOMIC DNA]</scope>
    <source>
        <strain evidence="2">CGMCC 1.15474</strain>
    </source>
</reference>
<dbReference type="RefSeq" id="WP_247346475.1">
    <property type="nucleotide sequence ID" value="NZ_CP095550.1"/>
</dbReference>
<accession>A0ABW5C0Z9</accession>
<organism evidence="1 2">
    <name type="scientific">Metabacillus endolithicus</name>
    <dbReference type="NCBI Taxonomy" id="1535204"/>
    <lineage>
        <taxon>Bacteria</taxon>
        <taxon>Bacillati</taxon>
        <taxon>Bacillota</taxon>
        <taxon>Bacilli</taxon>
        <taxon>Bacillales</taxon>
        <taxon>Bacillaceae</taxon>
        <taxon>Metabacillus</taxon>
    </lineage>
</organism>